<keyword evidence="5 10" id="KW-0547">Nucleotide-binding</keyword>
<keyword evidence="13" id="KW-1185">Reference proteome</keyword>
<reference evidence="12 13" key="1">
    <citation type="journal article" date="2024" name="Science">
        <title>Giant polyketide synthase enzymes in the biosynthesis of giant marine polyether toxins.</title>
        <authorList>
            <person name="Fallon T.R."/>
            <person name="Shende V.V."/>
            <person name="Wierzbicki I.H."/>
            <person name="Pendleton A.L."/>
            <person name="Watervoot N.F."/>
            <person name="Auber R.P."/>
            <person name="Gonzalez D.J."/>
            <person name="Wisecaver J.H."/>
            <person name="Moore B.S."/>
        </authorList>
    </citation>
    <scope>NUCLEOTIDE SEQUENCE [LARGE SCALE GENOMIC DNA]</scope>
    <source>
        <strain evidence="12 13">12B1</strain>
    </source>
</reference>
<dbReference type="PANTHER" id="PTHR24356:SF163">
    <property type="entry name" value="3-PHOSPHOINOSITIDE-DEPENDENT PROTEIN KINASE 1-RELATED"/>
    <property type="match status" value="1"/>
</dbReference>
<evidence type="ECO:0000259" key="11">
    <source>
        <dbReference type="PROSITE" id="PS50011"/>
    </source>
</evidence>
<dbReference type="GO" id="GO:0035556">
    <property type="term" value="P:intracellular signal transduction"/>
    <property type="evidence" value="ECO:0007669"/>
    <property type="project" value="TreeGrafter"/>
</dbReference>
<dbReference type="InterPro" id="IPR033931">
    <property type="entry name" value="PDK1-typ_PH"/>
</dbReference>
<dbReference type="PROSITE" id="PS00107">
    <property type="entry name" value="PROTEIN_KINASE_ATP"/>
    <property type="match status" value="1"/>
</dbReference>
<dbReference type="Proteomes" id="UP001515480">
    <property type="component" value="Unassembled WGS sequence"/>
</dbReference>
<evidence type="ECO:0000256" key="3">
    <source>
        <dbReference type="ARBA" id="ARBA00022527"/>
    </source>
</evidence>
<dbReference type="EC" id="2.7.11.1" evidence="2"/>
<protein>
    <recommendedName>
        <fullName evidence="2">non-specific serine/threonine protein kinase</fullName>
        <ecNumber evidence="2">2.7.11.1</ecNumber>
    </recommendedName>
</protein>
<proteinExistence type="inferred from homology"/>
<dbReference type="PROSITE" id="PS00108">
    <property type="entry name" value="PROTEIN_KINASE_ST"/>
    <property type="match status" value="1"/>
</dbReference>
<dbReference type="EMBL" id="JBGBPQ010000001">
    <property type="protein sequence ID" value="KAL1530437.1"/>
    <property type="molecule type" value="Genomic_DNA"/>
</dbReference>
<evidence type="ECO:0000256" key="9">
    <source>
        <dbReference type="ARBA" id="ARBA00048679"/>
    </source>
</evidence>
<dbReference type="FunFam" id="1.10.510.10:FF:000571">
    <property type="entry name" value="Maternal embryonic leucine zipper kinase"/>
    <property type="match status" value="1"/>
</dbReference>
<organism evidence="12 13">
    <name type="scientific">Prymnesium parvum</name>
    <name type="common">Toxic golden alga</name>
    <dbReference type="NCBI Taxonomy" id="97485"/>
    <lineage>
        <taxon>Eukaryota</taxon>
        <taxon>Haptista</taxon>
        <taxon>Haptophyta</taxon>
        <taxon>Prymnesiophyceae</taxon>
        <taxon>Prymnesiales</taxon>
        <taxon>Prymnesiaceae</taxon>
        <taxon>Prymnesium</taxon>
    </lineage>
</organism>
<dbReference type="Gene3D" id="1.10.510.10">
    <property type="entry name" value="Transferase(Phosphotransferase) domain 1"/>
    <property type="match status" value="1"/>
</dbReference>
<feature type="binding site" evidence="10">
    <location>
        <position position="161"/>
    </location>
    <ligand>
        <name>ATP</name>
        <dbReference type="ChEBI" id="CHEBI:30616"/>
    </ligand>
</feature>
<evidence type="ECO:0000313" key="12">
    <source>
        <dbReference type="EMBL" id="KAL1530437.1"/>
    </source>
</evidence>
<dbReference type="InterPro" id="IPR008271">
    <property type="entry name" value="Ser/Thr_kinase_AS"/>
</dbReference>
<comment type="similarity">
    <text evidence="1">Belongs to the protein kinase superfamily. AGC Ser/Thr protein kinase family. PDPK1 subfamily.</text>
</comment>
<dbReference type="Pfam" id="PF00069">
    <property type="entry name" value="Pkinase"/>
    <property type="match status" value="1"/>
</dbReference>
<comment type="catalytic activity">
    <reaction evidence="9">
        <text>L-seryl-[protein] + ATP = O-phospho-L-seryl-[protein] + ADP + H(+)</text>
        <dbReference type="Rhea" id="RHEA:17989"/>
        <dbReference type="Rhea" id="RHEA-COMP:9863"/>
        <dbReference type="Rhea" id="RHEA-COMP:11604"/>
        <dbReference type="ChEBI" id="CHEBI:15378"/>
        <dbReference type="ChEBI" id="CHEBI:29999"/>
        <dbReference type="ChEBI" id="CHEBI:30616"/>
        <dbReference type="ChEBI" id="CHEBI:83421"/>
        <dbReference type="ChEBI" id="CHEBI:456216"/>
        <dbReference type="EC" id="2.7.11.1"/>
    </reaction>
</comment>
<dbReference type="SUPFAM" id="SSF50729">
    <property type="entry name" value="PH domain-like"/>
    <property type="match status" value="1"/>
</dbReference>
<dbReference type="InterPro" id="IPR050236">
    <property type="entry name" value="Ser_Thr_kinase_AGC"/>
</dbReference>
<comment type="caution">
    <text evidence="12">The sequence shown here is derived from an EMBL/GenBank/DDBJ whole genome shotgun (WGS) entry which is preliminary data.</text>
</comment>
<dbReference type="CDD" id="cd05581">
    <property type="entry name" value="STKc_PDK1"/>
    <property type="match status" value="1"/>
</dbReference>
<keyword evidence="6" id="KW-0418">Kinase</keyword>
<dbReference type="GO" id="GO:0005524">
    <property type="term" value="F:ATP binding"/>
    <property type="evidence" value="ECO:0007669"/>
    <property type="project" value="UniProtKB-UniRule"/>
</dbReference>
<evidence type="ECO:0000256" key="4">
    <source>
        <dbReference type="ARBA" id="ARBA00022679"/>
    </source>
</evidence>
<evidence type="ECO:0000256" key="5">
    <source>
        <dbReference type="ARBA" id="ARBA00022741"/>
    </source>
</evidence>
<dbReference type="InterPro" id="IPR011009">
    <property type="entry name" value="Kinase-like_dom_sf"/>
</dbReference>
<dbReference type="GO" id="GO:0004674">
    <property type="term" value="F:protein serine/threonine kinase activity"/>
    <property type="evidence" value="ECO:0007669"/>
    <property type="project" value="UniProtKB-KW"/>
</dbReference>
<dbReference type="Gene3D" id="2.30.29.30">
    <property type="entry name" value="Pleckstrin-homology domain (PH domain)/Phosphotyrosine-binding domain (PTB)"/>
    <property type="match status" value="1"/>
</dbReference>
<evidence type="ECO:0000256" key="10">
    <source>
        <dbReference type="PROSITE-ProRule" id="PRU10141"/>
    </source>
</evidence>
<sequence>MSFRTEQAGEANVDLDKRTRLAVGDVVSVAVGAFGEEYARARNAVPWRKRHFAEGLGMWEVNVFKALIYVCSGFKNLSHGEFRMRLASMGVLNAGYKVGYPKDMLAAGEAGSSTDLPAATSDIEAPLPVDDFDIGDVLGEGSFGSVCQATLRSTGIAYAVKIIDKVHAKRHGGLAQVKNEKDILIKLDHPNIIRLHSTFADEDHLYIVLEHASGGELFQHIKRLGACHLSCARWLAAELVNALEYMHSKGVLHRDLKPENILLDEQGHIKLVDFGSARHVGSAEQYVRFVGTAEYVSPEVLDDRDATEASDLWALGCILFQMLSGAPPFRADSEYLTFKRIEELDYSFPEAFPEDARLLVNALLQTSPSQRLGAGFEAGGYPELKAHPFFTNGEPLIDFSVIHTLTPPPLLPPPPMPRILGDMVCNDQLAKRLLRPEDRRALMVQQMSMRYAKLLRVDAMELIVLATTVLKHRHLSCRRRQLVLCETMEGKCRLFYLDLESWDVKGSIPWSEDLHAELFPRAQFRIHVPGRTYYLTDSDGNDEMAERWVRTITELQARHTPSFADEGPNSTAALSSFS</sequence>
<evidence type="ECO:0000256" key="8">
    <source>
        <dbReference type="ARBA" id="ARBA00047899"/>
    </source>
</evidence>
<keyword evidence="3" id="KW-0723">Serine/threonine-protein kinase</keyword>
<dbReference type="PANTHER" id="PTHR24356">
    <property type="entry name" value="SERINE/THREONINE-PROTEIN KINASE"/>
    <property type="match status" value="1"/>
</dbReference>
<evidence type="ECO:0000256" key="2">
    <source>
        <dbReference type="ARBA" id="ARBA00012513"/>
    </source>
</evidence>
<keyword evidence="4" id="KW-0808">Transferase</keyword>
<dbReference type="PROSITE" id="PS50011">
    <property type="entry name" value="PROTEIN_KINASE_DOM"/>
    <property type="match status" value="1"/>
</dbReference>
<comment type="catalytic activity">
    <reaction evidence="8">
        <text>L-threonyl-[protein] + ATP = O-phospho-L-threonyl-[protein] + ADP + H(+)</text>
        <dbReference type="Rhea" id="RHEA:46608"/>
        <dbReference type="Rhea" id="RHEA-COMP:11060"/>
        <dbReference type="Rhea" id="RHEA-COMP:11605"/>
        <dbReference type="ChEBI" id="CHEBI:15378"/>
        <dbReference type="ChEBI" id="CHEBI:30013"/>
        <dbReference type="ChEBI" id="CHEBI:30616"/>
        <dbReference type="ChEBI" id="CHEBI:61977"/>
        <dbReference type="ChEBI" id="CHEBI:456216"/>
        <dbReference type="EC" id="2.7.11.1"/>
    </reaction>
</comment>
<evidence type="ECO:0000313" key="13">
    <source>
        <dbReference type="Proteomes" id="UP001515480"/>
    </source>
</evidence>
<accession>A0AB34KAK5</accession>
<gene>
    <name evidence="12" type="ORF">AB1Y20_001342</name>
</gene>
<dbReference type="Gene3D" id="3.30.200.20">
    <property type="entry name" value="Phosphorylase Kinase, domain 1"/>
    <property type="match status" value="1"/>
</dbReference>
<dbReference type="Pfam" id="PF14593">
    <property type="entry name" value="PH_3"/>
    <property type="match status" value="1"/>
</dbReference>
<name>A0AB34KAK5_PRYPA</name>
<dbReference type="InterPro" id="IPR000719">
    <property type="entry name" value="Prot_kinase_dom"/>
</dbReference>
<evidence type="ECO:0000256" key="6">
    <source>
        <dbReference type="ARBA" id="ARBA00022777"/>
    </source>
</evidence>
<feature type="domain" description="Protein kinase" evidence="11">
    <location>
        <begin position="132"/>
        <end position="390"/>
    </location>
</feature>
<dbReference type="SUPFAM" id="SSF56112">
    <property type="entry name" value="Protein kinase-like (PK-like)"/>
    <property type="match status" value="1"/>
</dbReference>
<dbReference type="SMART" id="SM00220">
    <property type="entry name" value="S_TKc"/>
    <property type="match status" value="1"/>
</dbReference>
<dbReference type="AlphaFoldDB" id="A0AB34KAK5"/>
<dbReference type="InterPro" id="IPR011993">
    <property type="entry name" value="PH-like_dom_sf"/>
</dbReference>
<dbReference type="InterPro" id="IPR039046">
    <property type="entry name" value="PDPK1"/>
</dbReference>
<dbReference type="FunFam" id="3.30.200.20:FF:000042">
    <property type="entry name" value="Aurora kinase A"/>
    <property type="match status" value="1"/>
</dbReference>
<evidence type="ECO:0000256" key="1">
    <source>
        <dbReference type="ARBA" id="ARBA00010006"/>
    </source>
</evidence>
<keyword evidence="7 10" id="KW-0067">ATP-binding</keyword>
<dbReference type="InterPro" id="IPR017441">
    <property type="entry name" value="Protein_kinase_ATP_BS"/>
</dbReference>
<evidence type="ECO:0000256" key="7">
    <source>
        <dbReference type="ARBA" id="ARBA00022840"/>
    </source>
</evidence>